<dbReference type="PANTHER" id="PTHR36307:SF1">
    <property type="entry name" value="FLAGELLA BASAL BODY P-RING FORMATION PROTEIN FLGA"/>
    <property type="match status" value="1"/>
</dbReference>
<dbReference type="Gene3D" id="3.90.1210.10">
    <property type="entry name" value="Antifreeze-like/N-acetylneuraminic acid synthase C-terminal domain"/>
    <property type="match status" value="1"/>
</dbReference>
<keyword evidence="9" id="KW-0966">Cell projection</keyword>
<keyword evidence="9" id="KW-0282">Flagellum</keyword>
<dbReference type="InterPro" id="IPR013974">
    <property type="entry name" value="SAF"/>
</dbReference>
<evidence type="ECO:0000313" key="9">
    <source>
        <dbReference type="EMBL" id="MDZ7277335.1"/>
    </source>
</evidence>
<evidence type="ECO:0000256" key="5">
    <source>
        <dbReference type="ARBA" id="ARBA00022764"/>
    </source>
</evidence>
<comment type="function">
    <text evidence="6">Involved in the assembly process of the P-ring formation. It may associate with FlgF on the rod constituting a structure essential for the P-ring assembly or may act as a modulator protein for the P-ring assembly.</text>
</comment>
<feature type="chain" id="PRO_5046354646" description="Flagella basal body P-ring formation protein FlgA" evidence="7">
    <location>
        <begin position="27"/>
        <end position="252"/>
    </location>
</feature>
<proteinExistence type="inferred from homology"/>
<comment type="subcellular location">
    <subcellularLocation>
        <location evidence="1">Periplasm</location>
    </subcellularLocation>
</comment>
<keyword evidence="10" id="KW-1185">Reference proteome</keyword>
<dbReference type="SMART" id="SM00858">
    <property type="entry name" value="SAF"/>
    <property type="match status" value="1"/>
</dbReference>
<protein>
    <recommendedName>
        <fullName evidence="3">Flagella basal body P-ring formation protein FlgA</fullName>
    </recommendedName>
</protein>
<dbReference type="Pfam" id="PF13144">
    <property type="entry name" value="ChapFlgA"/>
    <property type="match status" value="1"/>
</dbReference>
<evidence type="ECO:0000256" key="7">
    <source>
        <dbReference type="SAM" id="SignalP"/>
    </source>
</evidence>
<evidence type="ECO:0000256" key="6">
    <source>
        <dbReference type="ARBA" id="ARBA00025643"/>
    </source>
</evidence>
<evidence type="ECO:0000256" key="4">
    <source>
        <dbReference type="ARBA" id="ARBA00022729"/>
    </source>
</evidence>
<dbReference type="NCBIfam" id="TIGR03170">
    <property type="entry name" value="flgA_cterm"/>
    <property type="match status" value="1"/>
</dbReference>
<dbReference type="Gene3D" id="2.30.30.760">
    <property type="match status" value="1"/>
</dbReference>
<evidence type="ECO:0000313" key="10">
    <source>
        <dbReference type="Proteomes" id="UP001288620"/>
    </source>
</evidence>
<dbReference type="InterPro" id="IPR017585">
    <property type="entry name" value="SAF_FlgA"/>
</dbReference>
<dbReference type="PANTHER" id="PTHR36307">
    <property type="entry name" value="FLAGELLA BASAL BODY P-RING FORMATION PROTEIN FLGA"/>
    <property type="match status" value="1"/>
</dbReference>
<name>A0ABU5LBL6_9GAMM</name>
<reference evidence="10" key="1">
    <citation type="submission" date="2023-07" db="EMBL/GenBank/DDBJ databases">
        <title>Structural and functional analysis of rice phyllospheric bacteria for their antimicrobial properties and defense elicitation against blast disease.</title>
        <authorList>
            <person name="Sahu K.P."/>
            <person name="Asharani P."/>
            <person name="Kumar M."/>
            <person name="Reddy B."/>
            <person name="Kumar A."/>
        </authorList>
    </citation>
    <scope>NUCLEOTIDE SEQUENCE [LARGE SCALE GENOMIC DNA]</scope>
    <source>
        <strain evidence="10">OsEp_Plm_30P10</strain>
    </source>
</reference>
<organism evidence="9 10">
    <name type="scientific">Pantoea eucrina</name>
    <dbReference type="NCBI Taxonomy" id="472693"/>
    <lineage>
        <taxon>Bacteria</taxon>
        <taxon>Pseudomonadati</taxon>
        <taxon>Pseudomonadota</taxon>
        <taxon>Gammaproteobacteria</taxon>
        <taxon>Enterobacterales</taxon>
        <taxon>Erwiniaceae</taxon>
        <taxon>Pantoea</taxon>
    </lineage>
</organism>
<keyword evidence="5" id="KW-0574">Periplasm</keyword>
<dbReference type="EMBL" id="JAOBTT010000001">
    <property type="protein sequence ID" value="MDZ7277335.1"/>
    <property type="molecule type" value="Genomic_DNA"/>
</dbReference>
<feature type="domain" description="SAF" evidence="8">
    <location>
        <begin position="122"/>
        <end position="184"/>
    </location>
</feature>
<dbReference type="Proteomes" id="UP001288620">
    <property type="component" value="Unassembled WGS sequence"/>
</dbReference>
<keyword evidence="4 7" id="KW-0732">Signal</keyword>
<feature type="signal peptide" evidence="7">
    <location>
        <begin position="1"/>
        <end position="26"/>
    </location>
</feature>
<sequence length="252" mass="27592">MMAPIRNFPFRFLPLGLLLLSAYAVAQPSPQSARKQVYQQAVALASADLERVGKAHGWSTFTSKLNVFIPGEVSDFPRCTRPLTSAVPAGHNAQLARLRYDIRCEDAEGWALLVTVKPDVWLPVLVAKRGLTREHVLTASDVVMKKRNVVTLRDGFITQPDDAIGLTLKKRVRELQPLAPAHLAQPQLIARGQQVLMLAEQAGVQAKMVGEALKNGRKGDVIKVRNVQSQRVVSAQVADRGVVRMLMAPGTP</sequence>
<dbReference type="RefSeq" id="WP_322541453.1">
    <property type="nucleotide sequence ID" value="NZ_JAOBTT010000001.1"/>
</dbReference>
<gene>
    <name evidence="9" type="primary">flgA</name>
    <name evidence="9" type="ORF">N4G40_03430</name>
</gene>
<evidence type="ECO:0000259" key="8">
    <source>
        <dbReference type="SMART" id="SM00858"/>
    </source>
</evidence>
<keyword evidence="9" id="KW-0969">Cilium</keyword>
<dbReference type="InterPro" id="IPR039246">
    <property type="entry name" value="Flagellar_FlgA"/>
</dbReference>
<evidence type="ECO:0000256" key="1">
    <source>
        <dbReference type="ARBA" id="ARBA00004418"/>
    </source>
</evidence>
<accession>A0ABU5LBL6</accession>
<comment type="similarity">
    <text evidence="2">Belongs to the FlgA family.</text>
</comment>
<evidence type="ECO:0000256" key="2">
    <source>
        <dbReference type="ARBA" id="ARBA00010474"/>
    </source>
</evidence>
<evidence type="ECO:0000256" key="3">
    <source>
        <dbReference type="ARBA" id="ARBA00014754"/>
    </source>
</evidence>
<dbReference type="CDD" id="cd11614">
    <property type="entry name" value="SAF_CpaB_FlgA_like"/>
    <property type="match status" value="1"/>
</dbReference>
<comment type="caution">
    <text evidence="9">The sequence shown here is derived from an EMBL/GenBank/DDBJ whole genome shotgun (WGS) entry which is preliminary data.</text>
</comment>